<reference evidence="2" key="1">
    <citation type="journal article" date="2018" name="BMC Genomics">
        <title>Genomic insights into host adaptation between the wheat stripe rust pathogen (Puccinia striiformis f. sp. tritici) and the barley stripe rust pathogen (Puccinia striiformis f. sp. hordei).</title>
        <authorList>
            <person name="Xia C."/>
            <person name="Wang M."/>
            <person name="Yin C."/>
            <person name="Cornejo O.E."/>
            <person name="Hulbert S.H."/>
            <person name="Chen X."/>
        </authorList>
    </citation>
    <scope>NUCLEOTIDE SEQUENCE [LARGE SCALE GENOMIC DNA]</scope>
    <source>
        <strain evidence="2">93-210</strain>
    </source>
</reference>
<organism evidence="1 2">
    <name type="scientific">Puccinia striiformis f. sp. tritici</name>
    <dbReference type="NCBI Taxonomy" id="168172"/>
    <lineage>
        <taxon>Eukaryota</taxon>
        <taxon>Fungi</taxon>
        <taxon>Dikarya</taxon>
        <taxon>Basidiomycota</taxon>
        <taxon>Pucciniomycotina</taxon>
        <taxon>Pucciniomycetes</taxon>
        <taxon>Pucciniales</taxon>
        <taxon>Pucciniaceae</taxon>
        <taxon>Puccinia</taxon>
    </lineage>
</organism>
<sequence length="72" mass="7103">MMSISLVFLLLIIVQGVVIGTPINPSPNLKTLVSRSPDGGGGGKPTPGNAGPRDDSDSGGKSAGDPLCPDCG</sequence>
<name>A0ACC0ET41_9BASI</name>
<comment type="caution">
    <text evidence="1">The sequence shown here is derived from an EMBL/GenBank/DDBJ whole genome shotgun (WGS) entry which is preliminary data.</text>
</comment>
<reference evidence="2" key="2">
    <citation type="journal article" date="2018" name="Mol. Plant Microbe Interact.">
        <title>Genome sequence resources for the wheat stripe rust pathogen (Puccinia striiformis f. sp. tritici) and the barley stripe rust pathogen (Puccinia striiformis f. sp. hordei).</title>
        <authorList>
            <person name="Xia C."/>
            <person name="Wang M."/>
            <person name="Yin C."/>
            <person name="Cornejo O.E."/>
            <person name="Hulbert S.H."/>
            <person name="Chen X."/>
        </authorList>
    </citation>
    <scope>NUCLEOTIDE SEQUENCE [LARGE SCALE GENOMIC DNA]</scope>
    <source>
        <strain evidence="2">93-210</strain>
    </source>
</reference>
<keyword evidence="2" id="KW-1185">Reference proteome</keyword>
<evidence type="ECO:0000313" key="1">
    <source>
        <dbReference type="EMBL" id="KAI7959629.1"/>
    </source>
</evidence>
<proteinExistence type="predicted"/>
<evidence type="ECO:0000313" key="2">
    <source>
        <dbReference type="Proteomes" id="UP001060170"/>
    </source>
</evidence>
<gene>
    <name evidence="1" type="ORF">MJO28_003420</name>
</gene>
<protein>
    <submittedName>
        <fullName evidence="1">Uncharacterized protein</fullName>
    </submittedName>
</protein>
<dbReference type="Proteomes" id="UP001060170">
    <property type="component" value="Chromosome 3"/>
</dbReference>
<dbReference type="EMBL" id="CM045867">
    <property type="protein sequence ID" value="KAI7959629.1"/>
    <property type="molecule type" value="Genomic_DNA"/>
</dbReference>
<accession>A0ACC0ET41</accession>
<reference evidence="1 2" key="3">
    <citation type="journal article" date="2022" name="Microbiol. Spectr.">
        <title>Folding features and dynamics of 3D genome architecture in plant fungal pathogens.</title>
        <authorList>
            <person name="Xia C."/>
        </authorList>
    </citation>
    <scope>NUCLEOTIDE SEQUENCE [LARGE SCALE GENOMIC DNA]</scope>
    <source>
        <strain evidence="1 2">93-210</strain>
    </source>
</reference>